<dbReference type="PANTHER" id="PTHR32063">
    <property type="match status" value="1"/>
</dbReference>
<dbReference type="EMBL" id="CP011509">
    <property type="protein sequence ID" value="AKJ04285.1"/>
    <property type="molecule type" value="Genomic_DNA"/>
</dbReference>
<accession>A0AAC8QAU3</accession>
<dbReference type="PRINTS" id="PR00702">
    <property type="entry name" value="ACRIFLAVINRP"/>
</dbReference>
<dbReference type="SUPFAM" id="SSF82693">
    <property type="entry name" value="Multidrug efflux transporter AcrB pore domain, PN1, PN2, PC1 and PC2 subdomains"/>
    <property type="match status" value="2"/>
</dbReference>
<protein>
    <submittedName>
        <fullName evidence="2">RND efflux system, inner membrane transporter CmeB</fullName>
    </submittedName>
</protein>
<dbReference type="AlphaFoldDB" id="A0AAC8QAU3"/>
<dbReference type="PANTHER" id="PTHR32063:SF11">
    <property type="entry name" value="CATION OR DRUG EFFLUX SYSTEM PROTEIN"/>
    <property type="match status" value="1"/>
</dbReference>
<feature type="compositionally biased region" description="Low complexity" evidence="1">
    <location>
        <begin position="338"/>
        <end position="387"/>
    </location>
</feature>
<dbReference type="SUPFAM" id="SSF82714">
    <property type="entry name" value="Multidrug efflux transporter AcrB TolC docking domain, DN and DC subdomains"/>
    <property type="match status" value="1"/>
</dbReference>
<feature type="region of interest" description="Disordered" evidence="1">
    <location>
        <begin position="318"/>
        <end position="387"/>
    </location>
</feature>
<dbReference type="Gene3D" id="3.30.2090.10">
    <property type="entry name" value="Multidrug efflux transporter AcrB TolC docking domain, DN and DC subdomains"/>
    <property type="match status" value="1"/>
</dbReference>
<name>A0AAC8QAU3_9BACT</name>
<feature type="compositionally biased region" description="Polar residues" evidence="1">
    <location>
        <begin position="321"/>
        <end position="333"/>
    </location>
</feature>
<evidence type="ECO:0000313" key="3">
    <source>
        <dbReference type="Proteomes" id="UP000035579"/>
    </source>
</evidence>
<sequence>MFVDFFIRRPVFAAVCSILLTLVGAIAIPTLPIAQYPDLAPPQVTVTSTYVGASAEVVESAVTIPIEQELNGVEGMRYITSTSSNDGTSQITVTFEPTRDIEVAAVDVQNRVSRAASRLPAQVNQTGIVVNKASSQMLLTIGLSSPDNRYDAKFLSNYADVNLKDAIKRVRGVGEVRIFGERKFSMRLWLDPTELARRNLTPQDVVRALQEQNLQVAAGQVGQPPSTDEQPYQIAVRARGRLIEPEEFGEIVLQRSTTDGKMVRVKDVARVELGAESYGTLLRFNGRTGVGLAIFQLPTANALDVRDGVIKEMDRLAQQFPRGSSTGRATTPRSRCAPPSTRWCTRWWRPSRSSSSSSSCSCTAGAACSSPPSPSPSRWWAPSPSST</sequence>
<dbReference type="GO" id="GO:0005886">
    <property type="term" value="C:plasma membrane"/>
    <property type="evidence" value="ECO:0007669"/>
    <property type="project" value="TreeGrafter"/>
</dbReference>
<dbReference type="KEGG" id="age:AA314_05911"/>
<dbReference type="GO" id="GO:0042910">
    <property type="term" value="F:xenobiotic transmembrane transporter activity"/>
    <property type="evidence" value="ECO:0007669"/>
    <property type="project" value="TreeGrafter"/>
</dbReference>
<dbReference type="Gene3D" id="3.30.70.1320">
    <property type="entry name" value="Multidrug efflux transporter AcrB pore domain like"/>
    <property type="match status" value="1"/>
</dbReference>
<proteinExistence type="predicted"/>
<dbReference type="Pfam" id="PF00873">
    <property type="entry name" value="ACR_tran"/>
    <property type="match status" value="1"/>
</dbReference>
<gene>
    <name evidence="2" type="ORF">AA314_05911</name>
</gene>
<dbReference type="Proteomes" id="UP000035579">
    <property type="component" value="Chromosome"/>
</dbReference>
<dbReference type="Gene3D" id="3.30.70.1430">
    <property type="entry name" value="Multidrug efflux transporter AcrB pore domain"/>
    <property type="match status" value="1"/>
</dbReference>
<organism evidence="2 3">
    <name type="scientific">Archangium gephyra</name>
    <dbReference type="NCBI Taxonomy" id="48"/>
    <lineage>
        <taxon>Bacteria</taxon>
        <taxon>Pseudomonadati</taxon>
        <taxon>Myxococcota</taxon>
        <taxon>Myxococcia</taxon>
        <taxon>Myxococcales</taxon>
        <taxon>Cystobacterineae</taxon>
        <taxon>Archangiaceae</taxon>
        <taxon>Archangium</taxon>
    </lineage>
</organism>
<evidence type="ECO:0000313" key="2">
    <source>
        <dbReference type="EMBL" id="AKJ04285.1"/>
    </source>
</evidence>
<dbReference type="Gene3D" id="1.20.1640.10">
    <property type="entry name" value="Multidrug efflux transporter AcrB transmembrane domain"/>
    <property type="match status" value="1"/>
</dbReference>
<reference evidence="2 3" key="1">
    <citation type="submission" date="2015-05" db="EMBL/GenBank/DDBJ databases">
        <title>Genome assembly of Archangium gephyra DSM 2261.</title>
        <authorList>
            <person name="Sharma G."/>
            <person name="Subramanian S."/>
        </authorList>
    </citation>
    <scope>NUCLEOTIDE SEQUENCE [LARGE SCALE GENOMIC DNA]</scope>
    <source>
        <strain evidence="2 3">DSM 2261</strain>
    </source>
</reference>
<dbReference type="FunFam" id="3.30.70.1430:FF:000001">
    <property type="entry name" value="Efflux pump membrane transporter"/>
    <property type="match status" value="1"/>
</dbReference>
<dbReference type="InterPro" id="IPR027463">
    <property type="entry name" value="AcrB_DN_DC_subdom"/>
</dbReference>
<dbReference type="InterPro" id="IPR001036">
    <property type="entry name" value="Acrflvin-R"/>
</dbReference>
<evidence type="ECO:0000256" key="1">
    <source>
        <dbReference type="SAM" id="MobiDB-lite"/>
    </source>
</evidence>